<feature type="transmembrane region" description="Helical" evidence="6">
    <location>
        <begin position="303"/>
        <end position="322"/>
    </location>
</feature>
<dbReference type="SUPFAM" id="SSF103481">
    <property type="entry name" value="Multidrug resistance efflux transporter EmrE"/>
    <property type="match status" value="2"/>
</dbReference>
<gene>
    <name evidence="8" type="ORF">Gocc_0344</name>
</gene>
<protein>
    <submittedName>
        <fullName evidence="8">EamA-like transporter family</fullName>
    </submittedName>
</protein>
<dbReference type="PANTHER" id="PTHR32322">
    <property type="entry name" value="INNER MEMBRANE TRANSPORTER"/>
    <property type="match status" value="1"/>
</dbReference>
<evidence type="ECO:0000313" key="8">
    <source>
        <dbReference type="EMBL" id="RDI75925.1"/>
    </source>
</evidence>
<proteinExistence type="inferred from homology"/>
<feature type="domain" description="EamA" evidence="7">
    <location>
        <begin position="213"/>
        <end position="344"/>
    </location>
</feature>
<evidence type="ECO:0000256" key="3">
    <source>
        <dbReference type="ARBA" id="ARBA00022692"/>
    </source>
</evidence>
<evidence type="ECO:0000256" key="2">
    <source>
        <dbReference type="ARBA" id="ARBA00007362"/>
    </source>
</evidence>
<feature type="transmembrane region" description="Helical" evidence="6">
    <location>
        <begin position="211"/>
        <end position="231"/>
    </location>
</feature>
<dbReference type="Proteomes" id="UP000254134">
    <property type="component" value="Unassembled WGS sequence"/>
</dbReference>
<evidence type="ECO:0000256" key="1">
    <source>
        <dbReference type="ARBA" id="ARBA00004141"/>
    </source>
</evidence>
<reference evidence="9" key="2">
    <citation type="journal article" date="2019" name="MicrobiologyOpen">
        <title>High-quality draft genome sequence of Gaiella occulta isolated from a 150 meter deep mineral water borehole and comparison with the genome sequences of other deep-branching lineages of the phylum Actinobacteria.</title>
        <authorList>
            <person name="Severino R."/>
            <person name="Froufe H.J.C."/>
            <person name="Barroso C."/>
            <person name="Albuquerque L."/>
            <person name="Lobo-da-Cunha A."/>
            <person name="da Costa M.S."/>
            <person name="Egas C."/>
        </authorList>
    </citation>
    <scope>NUCLEOTIDE SEQUENCE [LARGE SCALE GENOMIC DNA]</scope>
    <source>
        <strain evidence="9">F2-233</strain>
    </source>
</reference>
<evidence type="ECO:0000313" key="9">
    <source>
        <dbReference type="Proteomes" id="UP000254134"/>
    </source>
</evidence>
<keyword evidence="3 6" id="KW-0812">Transmembrane</keyword>
<feature type="transmembrane region" description="Helical" evidence="6">
    <location>
        <begin position="243"/>
        <end position="260"/>
    </location>
</feature>
<keyword evidence="4 6" id="KW-1133">Transmembrane helix</keyword>
<dbReference type="PANTHER" id="PTHR32322:SF9">
    <property type="entry name" value="AMINO-ACID METABOLITE EFFLUX PUMP-RELATED"/>
    <property type="match status" value="1"/>
</dbReference>
<comment type="subcellular location">
    <subcellularLocation>
        <location evidence="1">Membrane</location>
        <topology evidence="1">Multi-pass membrane protein</topology>
    </subcellularLocation>
</comment>
<dbReference type="EMBL" id="QQZY01000001">
    <property type="protein sequence ID" value="RDI75925.1"/>
    <property type="molecule type" value="Genomic_DNA"/>
</dbReference>
<reference evidence="8 9" key="1">
    <citation type="submission" date="2018-07" db="EMBL/GenBank/DDBJ databases">
        <title>High-quality-draft genome sequence of Gaiella occulta.</title>
        <authorList>
            <person name="Severino R."/>
            <person name="Froufe H.J.C."/>
            <person name="Rainey F.A."/>
            <person name="Barroso C."/>
            <person name="Albuquerque L."/>
            <person name="Lobo-Da-Cunha A."/>
            <person name="Da Costa M.S."/>
            <person name="Egas C."/>
        </authorList>
    </citation>
    <scope>NUCLEOTIDE SEQUENCE [LARGE SCALE GENOMIC DNA]</scope>
    <source>
        <strain evidence="8 9">F2-233</strain>
    </source>
</reference>
<dbReference type="InterPro" id="IPR000620">
    <property type="entry name" value="EamA_dom"/>
</dbReference>
<feature type="transmembrane region" description="Helical" evidence="6">
    <location>
        <begin position="157"/>
        <end position="175"/>
    </location>
</feature>
<evidence type="ECO:0000256" key="4">
    <source>
        <dbReference type="ARBA" id="ARBA00022989"/>
    </source>
</evidence>
<accession>A0A7M2Z1K8</accession>
<feature type="domain" description="EamA" evidence="7">
    <location>
        <begin position="73"/>
        <end position="203"/>
    </location>
</feature>
<feature type="transmembrane region" description="Helical" evidence="6">
    <location>
        <begin position="328"/>
        <end position="346"/>
    </location>
</feature>
<keyword evidence="9" id="KW-1185">Reference proteome</keyword>
<feature type="transmembrane region" description="Helical" evidence="6">
    <location>
        <begin position="187"/>
        <end position="205"/>
    </location>
</feature>
<comment type="caution">
    <text evidence="8">The sequence shown here is derived from an EMBL/GenBank/DDBJ whole genome shotgun (WGS) entry which is preliminary data.</text>
</comment>
<dbReference type="InterPro" id="IPR037185">
    <property type="entry name" value="EmrE-like"/>
</dbReference>
<dbReference type="AlphaFoldDB" id="A0A7M2Z1K8"/>
<dbReference type="InterPro" id="IPR050638">
    <property type="entry name" value="AA-Vitamin_Transporters"/>
</dbReference>
<evidence type="ECO:0000259" key="7">
    <source>
        <dbReference type="Pfam" id="PF00892"/>
    </source>
</evidence>
<feature type="transmembrane region" description="Helical" evidence="6">
    <location>
        <begin position="72"/>
        <end position="93"/>
    </location>
</feature>
<feature type="transmembrane region" description="Helical" evidence="6">
    <location>
        <begin position="130"/>
        <end position="151"/>
    </location>
</feature>
<feature type="transmembrane region" description="Helical" evidence="6">
    <location>
        <begin position="99"/>
        <end position="118"/>
    </location>
</feature>
<sequence length="356" mass="36509">MIGLALEQLDDAVVLPVREAEPAVEWLFRDRAQDDILAAASALPAGSARATAPHAPAGRRVYPRRAVSRRDALLLLLLSAIWGSSFLFIKLGVDALEPSVVVLGRLVVGTLVLLPLLPGRGGLAPLRGRLVPLVVLGALNNAVPFWLLGFAETRLDSGLTAVIQAAAPIFTVLLASRIDVTQTVSGVRLLGVAVGFVGVALLVGVQRGGELTAALAVIGVALCYAVSVLYAGRTVRGLPPLQVSIGQLACAAVLIAPFGVTQLPPGLPQARVLLAVAALGVLGSGIAYLLYFAIIASAGASRAILVTYLVPAFALVYGGVFLDEALTATALAGLALVLGGTALATGRMRAARARAR</sequence>
<comment type="similarity">
    <text evidence="2">Belongs to the EamA transporter family.</text>
</comment>
<organism evidence="8 9">
    <name type="scientific">Gaiella occulta</name>
    <dbReference type="NCBI Taxonomy" id="1002870"/>
    <lineage>
        <taxon>Bacteria</taxon>
        <taxon>Bacillati</taxon>
        <taxon>Actinomycetota</taxon>
        <taxon>Thermoleophilia</taxon>
        <taxon>Gaiellales</taxon>
        <taxon>Gaiellaceae</taxon>
        <taxon>Gaiella</taxon>
    </lineage>
</organism>
<evidence type="ECO:0000256" key="5">
    <source>
        <dbReference type="ARBA" id="ARBA00023136"/>
    </source>
</evidence>
<dbReference type="Pfam" id="PF00892">
    <property type="entry name" value="EamA"/>
    <property type="match status" value="2"/>
</dbReference>
<keyword evidence="5 6" id="KW-0472">Membrane</keyword>
<dbReference type="GO" id="GO:0016020">
    <property type="term" value="C:membrane"/>
    <property type="evidence" value="ECO:0007669"/>
    <property type="project" value="UniProtKB-SubCell"/>
</dbReference>
<feature type="transmembrane region" description="Helical" evidence="6">
    <location>
        <begin position="272"/>
        <end position="291"/>
    </location>
</feature>
<name>A0A7M2Z1K8_9ACTN</name>
<evidence type="ECO:0000256" key="6">
    <source>
        <dbReference type="SAM" id="Phobius"/>
    </source>
</evidence>